<proteinExistence type="predicted"/>
<keyword evidence="1" id="KW-0732">Signal</keyword>
<dbReference type="PROSITE" id="PS51257">
    <property type="entry name" value="PROKAR_LIPOPROTEIN"/>
    <property type="match status" value="1"/>
</dbReference>
<dbReference type="Proteomes" id="UP001262032">
    <property type="component" value="Unassembled WGS sequence"/>
</dbReference>
<accession>A0AAW8N9H0</accession>
<comment type="caution">
    <text evidence="2">The sequence shown here is derived from an EMBL/GenBank/DDBJ whole genome shotgun (WGS) entry which is preliminary data.</text>
</comment>
<feature type="signal peptide" evidence="1">
    <location>
        <begin position="1"/>
        <end position="26"/>
    </location>
</feature>
<dbReference type="GeneID" id="97420748"/>
<sequence length="225" mass="23785">MGSMYRPARPAAILVSLFAISPLLVACPSTPSCSGSQRPYNNACLDNVAITYIECTKGRGFDLTTELSGKLGGTFKVIADASVEAAYKENKEENTVVGLQIVSDCLRIAESSADTAVDRSAAEESRQRADLIRQQVQQTAHIEIAPSQARAGESVVVSGRSFYPDETVAIYVHATLVTQIRVDGQGAFSATITVPKNALPGFQTAVTVTGETSAKTAQAPFEALP</sequence>
<reference evidence="2" key="1">
    <citation type="submission" date="2023-07" db="EMBL/GenBank/DDBJ databases">
        <title>Sorghum-associated microbial communities from plants grown in Nebraska, USA.</title>
        <authorList>
            <person name="Schachtman D."/>
        </authorList>
    </citation>
    <scope>NUCLEOTIDE SEQUENCE</scope>
    <source>
        <strain evidence="2">BE261</strain>
    </source>
</reference>
<protein>
    <recommendedName>
        <fullName evidence="4">IPT/TIG domain-containing protein</fullName>
    </recommendedName>
</protein>
<evidence type="ECO:0000313" key="3">
    <source>
        <dbReference type="Proteomes" id="UP001262032"/>
    </source>
</evidence>
<dbReference type="RefSeq" id="WP_310108574.1">
    <property type="nucleotide sequence ID" value="NZ_JAVDTN010000001.1"/>
</dbReference>
<evidence type="ECO:0000313" key="2">
    <source>
        <dbReference type="EMBL" id="MDR7162633.1"/>
    </source>
</evidence>
<dbReference type="EMBL" id="JAVDWN010000001">
    <property type="protein sequence ID" value="MDR7162633.1"/>
    <property type="molecule type" value="Genomic_DNA"/>
</dbReference>
<evidence type="ECO:0008006" key="4">
    <source>
        <dbReference type="Google" id="ProtNLM"/>
    </source>
</evidence>
<name>A0AAW8N9H0_PSEOX</name>
<gene>
    <name evidence="2" type="ORF">J2X12_000634</name>
</gene>
<dbReference type="AlphaFoldDB" id="A0AAW8N9H0"/>
<evidence type="ECO:0000256" key="1">
    <source>
        <dbReference type="SAM" id="SignalP"/>
    </source>
</evidence>
<feature type="chain" id="PRO_5043812971" description="IPT/TIG domain-containing protein" evidence="1">
    <location>
        <begin position="27"/>
        <end position="225"/>
    </location>
</feature>
<organism evidence="2 3">
    <name type="scientific">Pseudarthrobacter oxydans</name>
    <name type="common">Arthrobacter oxydans</name>
    <dbReference type="NCBI Taxonomy" id="1671"/>
    <lineage>
        <taxon>Bacteria</taxon>
        <taxon>Bacillati</taxon>
        <taxon>Actinomycetota</taxon>
        <taxon>Actinomycetes</taxon>
        <taxon>Micrococcales</taxon>
        <taxon>Micrococcaceae</taxon>
        <taxon>Pseudarthrobacter</taxon>
    </lineage>
</organism>